<evidence type="ECO:0000256" key="1">
    <source>
        <dbReference type="SAM" id="MobiDB-lite"/>
    </source>
</evidence>
<keyword evidence="3" id="KW-1185">Reference proteome</keyword>
<dbReference type="AlphaFoldDB" id="A0A9P8QEH5"/>
<protein>
    <submittedName>
        <fullName evidence="2">Uncharacterized protein</fullName>
    </submittedName>
</protein>
<dbReference type="Proteomes" id="UP000827724">
    <property type="component" value="Unassembled WGS sequence"/>
</dbReference>
<evidence type="ECO:0000313" key="3">
    <source>
        <dbReference type="Proteomes" id="UP000827724"/>
    </source>
</evidence>
<proteinExistence type="predicted"/>
<gene>
    <name evidence="2" type="ORF">Trco_007561</name>
</gene>
<dbReference type="OrthoDB" id="336321at2759"/>
<sequence length="425" mass="45847">MSEPHHQTPSPVSASALASVEKQRRDLVRSLGPCRSGCEDLDEYVLLGGGFERGSVVGISAEEEDAVGVTLGFQVLACSLLDETVQKVRVVTPKLTSTIVVMLTNGITAELKARGVTARDEIEARLRGCLDRIMLSRIFDMDGLWEVLAEVEAEAAAASGAPRDETRAPTASAEIRDSQDEDEERGEAGRDGPRPAAGGEARADAPEMNASGNLDTTAEGPAIILVTHFSSLLTGFFIQRDNSAAHDLLRLLASHLRRLSRTLPCSPLILLINSTDSGASAYPSGPRPSPERLATASAHGGRGKPYVSPTLRSIFNPAPSSVHAGASPLAHNYKTNKPKFGLVFTQLLDLHLLCTRAPRPSRATSPRATTVVEVLLDDVGVWEGERGFRRRREQRWTIVASHDSGRIIGVYDGEGRRENRRPRES</sequence>
<evidence type="ECO:0000313" key="2">
    <source>
        <dbReference type="EMBL" id="KAH6604115.1"/>
    </source>
</evidence>
<dbReference type="Gene3D" id="3.40.50.300">
    <property type="entry name" value="P-loop containing nucleotide triphosphate hydrolases"/>
    <property type="match status" value="1"/>
</dbReference>
<feature type="region of interest" description="Disordered" evidence="1">
    <location>
        <begin position="278"/>
        <end position="303"/>
    </location>
</feature>
<name>A0A9P8QEH5_9HYPO</name>
<dbReference type="EMBL" id="JAIWOZ010000006">
    <property type="protein sequence ID" value="KAH6604115.1"/>
    <property type="molecule type" value="Genomic_DNA"/>
</dbReference>
<organism evidence="2 3">
    <name type="scientific">Trichoderma cornu-damae</name>
    <dbReference type="NCBI Taxonomy" id="654480"/>
    <lineage>
        <taxon>Eukaryota</taxon>
        <taxon>Fungi</taxon>
        <taxon>Dikarya</taxon>
        <taxon>Ascomycota</taxon>
        <taxon>Pezizomycotina</taxon>
        <taxon>Sordariomycetes</taxon>
        <taxon>Hypocreomycetidae</taxon>
        <taxon>Hypocreales</taxon>
        <taxon>Hypocreaceae</taxon>
        <taxon>Trichoderma</taxon>
    </lineage>
</organism>
<comment type="caution">
    <text evidence="2">The sequence shown here is derived from an EMBL/GenBank/DDBJ whole genome shotgun (WGS) entry which is preliminary data.</text>
</comment>
<accession>A0A9P8QEH5</accession>
<feature type="region of interest" description="Disordered" evidence="1">
    <location>
        <begin position="156"/>
        <end position="215"/>
    </location>
</feature>
<dbReference type="InterPro" id="IPR027417">
    <property type="entry name" value="P-loop_NTPase"/>
</dbReference>
<reference evidence="2" key="1">
    <citation type="submission" date="2021-08" db="EMBL/GenBank/DDBJ databases">
        <title>Chromosome-Level Trichoderma cornu-damae using Hi-C Data.</title>
        <authorList>
            <person name="Kim C.S."/>
        </authorList>
    </citation>
    <scope>NUCLEOTIDE SEQUENCE</scope>
    <source>
        <strain evidence="2">KA19-0412C</strain>
    </source>
</reference>